<dbReference type="PANTHER" id="PTHR13145">
    <property type="entry name" value="SSM4 PROTEIN"/>
    <property type="match status" value="1"/>
</dbReference>
<dbReference type="GO" id="GO:0036503">
    <property type="term" value="P:ERAD pathway"/>
    <property type="evidence" value="ECO:0007669"/>
    <property type="project" value="TreeGrafter"/>
</dbReference>
<evidence type="ECO:0000256" key="8">
    <source>
        <dbReference type="ARBA" id="ARBA00022989"/>
    </source>
</evidence>
<keyword evidence="13" id="KW-1185">Reference proteome</keyword>
<dbReference type="InterPro" id="IPR056521">
    <property type="entry name" value="MARCHF6-like_C"/>
</dbReference>
<keyword evidence="7" id="KW-0833">Ubl conjugation pathway</keyword>
<dbReference type="STRING" id="51511.ENSCSAVP00000014727"/>
<evidence type="ECO:0000256" key="6">
    <source>
        <dbReference type="ARBA" id="ARBA00022692"/>
    </source>
</evidence>
<dbReference type="Pfam" id="PF23113">
    <property type="entry name" value="MARCHF6_C"/>
    <property type="match status" value="1"/>
</dbReference>
<dbReference type="PANTHER" id="PTHR13145:SF0">
    <property type="entry name" value="E3 UBIQUITIN-PROTEIN LIGASE MARCHF6"/>
    <property type="match status" value="1"/>
</dbReference>
<dbReference type="Ensembl" id="ENSCSAVT00000014895.1">
    <property type="protein sequence ID" value="ENSCSAVP00000014727.1"/>
    <property type="gene ID" value="ENSCSAVG00000008608.1"/>
</dbReference>
<dbReference type="AlphaFoldDB" id="H2ZAW2"/>
<reference evidence="13" key="1">
    <citation type="submission" date="2003-08" db="EMBL/GenBank/DDBJ databases">
        <authorList>
            <person name="Birren B."/>
            <person name="Nusbaum C."/>
            <person name="Abebe A."/>
            <person name="Abouelleil A."/>
            <person name="Adekoya E."/>
            <person name="Ait-zahra M."/>
            <person name="Allen N."/>
            <person name="Allen T."/>
            <person name="An P."/>
            <person name="Anderson M."/>
            <person name="Anderson S."/>
            <person name="Arachchi H."/>
            <person name="Armbruster J."/>
            <person name="Bachantsang P."/>
            <person name="Baldwin J."/>
            <person name="Barry A."/>
            <person name="Bayul T."/>
            <person name="Blitshsteyn B."/>
            <person name="Bloom T."/>
            <person name="Blye J."/>
            <person name="Boguslavskiy L."/>
            <person name="Borowsky M."/>
            <person name="Boukhgalter B."/>
            <person name="Brunache A."/>
            <person name="Butler J."/>
            <person name="Calixte N."/>
            <person name="Calvo S."/>
            <person name="Camarata J."/>
            <person name="Campo K."/>
            <person name="Chang J."/>
            <person name="Cheshatsang Y."/>
            <person name="Citroen M."/>
            <person name="Collymore A."/>
            <person name="Considine T."/>
            <person name="Cook A."/>
            <person name="Cooke P."/>
            <person name="Corum B."/>
            <person name="Cuomo C."/>
            <person name="David R."/>
            <person name="Dawoe T."/>
            <person name="Degray S."/>
            <person name="Dodge S."/>
            <person name="Dooley K."/>
            <person name="Dorje P."/>
            <person name="Dorjee K."/>
            <person name="Dorris L."/>
            <person name="Duffey N."/>
            <person name="Dupes A."/>
            <person name="Elkins T."/>
            <person name="Engels R."/>
            <person name="Erickson J."/>
            <person name="Farina A."/>
            <person name="Faro S."/>
            <person name="Ferreira P."/>
            <person name="Fischer H."/>
            <person name="Fitzgerald M."/>
            <person name="Foley K."/>
            <person name="Gage D."/>
            <person name="Galagan J."/>
            <person name="Gearin G."/>
            <person name="Gnerre S."/>
            <person name="Gnirke A."/>
            <person name="Goyette A."/>
            <person name="Graham J."/>
            <person name="Grandbois E."/>
            <person name="Gyaltsen K."/>
            <person name="Hafez N."/>
            <person name="Hagopian D."/>
            <person name="Hagos B."/>
            <person name="Hall J."/>
            <person name="Hatcher B."/>
            <person name="Heller A."/>
            <person name="Higgins H."/>
            <person name="Honan T."/>
            <person name="Horn A."/>
            <person name="Houde N."/>
            <person name="Hughes L."/>
            <person name="Hulme W."/>
            <person name="Husby E."/>
            <person name="Iliev I."/>
            <person name="Jaffe D."/>
            <person name="Jones C."/>
            <person name="Kamal M."/>
            <person name="Kamat A."/>
            <person name="Kamvysselis M."/>
            <person name="Karlsson E."/>
            <person name="Kells C."/>
            <person name="Kieu A."/>
            <person name="Kisner P."/>
            <person name="Kodira C."/>
            <person name="Kulbokas E."/>
            <person name="Labutti K."/>
            <person name="Lama D."/>
            <person name="Landers T."/>
            <person name="Leger J."/>
            <person name="Levine S."/>
            <person name="Lewis D."/>
            <person name="Lewis T."/>
            <person name="Lindblad-toh K."/>
            <person name="Liu X."/>
            <person name="Lokyitsang T."/>
            <person name="Lokyitsang Y."/>
            <person name="Lucien O."/>
            <person name="Lui A."/>
            <person name="Ma L.J."/>
            <person name="Mabbitt R."/>
            <person name="Macdonald J."/>
            <person name="Maclean C."/>
            <person name="Major J."/>
            <person name="Manning J."/>
            <person name="Marabella R."/>
            <person name="Maru K."/>
            <person name="Matthews C."/>
            <person name="Mauceli E."/>
            <person name="Mccarthy M."/>
            <person name="Mcdonough S."/>
            <person name="Mcghee T."/>
            <person name="Meldrim J."/>
            <person name="Meneus L."/>
            <person name="Mesirov J."/>
            <person name="Mihalev A."/>
            <person name="Mihova T."/>
            <person name="Mikkelsen T."/>
            <person name="Mlenga V."/>
            <person name="Moru K."/>
            <person name="Mozes J."/>
            <person name="Mulrain L."/>
            <person name="Munson G."/>
            <person name="Naylor J."/>
            <person name="Newes C."/>
            <person name="Nguyen C."/>
            <person name="Nguyen N."/>
            <person name="Nguyen T."/>
            <person name="Nicol R."/>
            <person name="Nielsen C."/>
            <person name="Nizzari M."/>
            <person name="Norbu C."/>
            <person name="Norbu N."/>
            <person name="O'donnell P."/>
            <person name="Okoawo O."/>
            <person name="O'leary S."/>
            <person name="Omotosho B."/>
            <person name="O'neill K."/>
            <person name="Osman S."/>
            <person name="Parker S."/>
            <person name="Perrin D."/>
            <person name="Phunkhang P."/>
            <person name="Piqani B."/>
            <person name="Purcell S."/>
            <person name="Rachupka T."/>
            <person name="Ramasamy U."/>
            <person name="Rameau R."/>
            <person name="Ray V."/>
            <person name="Raymond C."/>
            <person name="Retta R."/>
            <person name="Richardson S."/>
            <person name="Rise C."/>
            <person name="Rodriguez J."/>
            <person name="Rogers J."/>
            <person name="Rogov P."/>
            <person name="Rutman M."/>
            <person name="Schupbach R."/>
            <person name="Seaman C."/>
            <person name="Settipalli S."/>
            <person name="Sharpe T."/>
            <person name="Sheridan J."/>
            <person name="Sherpa N."/>
            <person name="Shi J."/>
            <person name="Smirnov S."/>
            <person name="Smith C."/>
            <person name="Sougnez C."/>
            <person name="Spencer B."/>
            <person name="Stalker J."/>
            <person name="Stange-thomann N."/>
            <person name="Stavropoulos S."/>
            <person name="Stetson K."/>
            <person name="Stone C."/>
            <person name="Stone S."/>
            <person name="Stubbs M."/>
            <person name="Talamas J."/>
            <person name="Tchuinga P."/>
            <person name="Tenzing P."/>
            <person name="Tesfaye S."/>
            <person name="Theodore J."/>
            <person name="Thoulutsang Y."/>
            <person name="Topham K."/>
            <person name="Towey S."/>
            <person name="Tsamla T."/>
            <person name="Tsomo N."/>
            <person name="Vallee D."/>
            <person name="Vassiliev H."/>
            <person name="Venkataraman V."/>
            <person name="Vinson J."/>
            <person name="Vo A."/>
            <person name="Wade C."/>
            <person name="Wang S."/>
            <person name="Wangchuk T."/>
            <person name="Wangdi T."/>
            <person name="Whittaker C."/>
            <person name="Wilkinson J."/>
            <person name="Wu Y."/>
            <person name="Wyman D."/>
            <person name="Yadav S."/>
            <person name="Yang S."/>
            <person name="Yang X."/>
            <person name="Yeager S."/>
            <person name="Yee E."/>
            <person name="Young G."/>
            <person name="Zainoun J."/>
            <person name="Zembeck L."/>
            <person name="Zimmer A."/>
            <person name="Zody M."/>
            <person name="Lander E."/>
        </authorList>
    </citation>
    <scope>NUCLEOTIDE SEQUENCE [LARGE SCALE GENOMIC DNA]</scope>
</reference>
<feature type="transmembrane region" description="Helical" evidence="10">
    <location>
        <begin position="468"/>
        <end position="488"/>
    </location>
</feature>
<comment type="catalytic activity">
    <reaction evidence="1">
        <text>S-ubiquitinyl-[E2 ubiquitin-conjugating enzyme]-L-cysteine + [acceptor protein]-L-lysine = [E2 ubiquitin-conjugating enzyme]-L-cysteine + N(6)-ubiquitinyl-[acceptor protein]-L-lysine.</text>
        <dbReference type="EC" id="2.3.2.27"/>
    </reaction>
</comment>
<feature type="domain" description="E3 ubiquitin-protein ligase MARCHF6-like C-terminal" evidence="11">
    <location>
        <begin position="332"/>
        <end position="499"/>
    </location>
</feature>
<feature type="transmembrane region" description="Helical" evidence="10">
    <location>
        <begin position="378"/>
        <end position="400"/>
    </location>
</feature>
<evidence type="ECO:0000256" key="3">
    <source>
        <dbReference type="ARBA" id="ARBA00004906"/>
    </source>
</evidence>
<evidence type="ECO:0000313" key="13">
    <source>
        <dbReference type="Proteomes" id="UP000007875"/>
    </source>
</evidence>
<feature type="transmembrane region" description="Helical" evidence="10">
    <location>
        <begin position="426"/>
        <end position="448"/>
    </location>
</feature>
<dbReference type="eggNOG" id="KOG1609">
    <property type="taxonomic scope" value="Eukaryota"/>
</dbReference>
<dbReference type="FunCoup" id="H2ZAW2">
    <property type="interactions" value="678"/>
</dbReference>
<dbReference type="OMA" id="LSIWPDD"/>
<protein>
    <recommendedName>
        <fullName evidence="4">RING-type E3 ubiquitin transferase</fullName>
        <ecNumber evidence="4">2.3.2.27</ecNumber>
    </recommendedName>
</protein>
<dbReference type="Proteomes" id="UP000007875">
    <property type="component" value="Unassembled WGS sequence"/>
</dbReference>
<reference evidence="12" key="3">
    <citation type="submission" date="2025-09" db="UniProtKB">
        <authorList>
            <consortium name="Ensembl"/>
        </authorList>
    </citation>
    <scope>IDENTIFICATION</scope>
</reference>
<keyword evidence="8 10" id="KW-1133">Transmembrane helix</keyword>
<comment type="pathway">
    <text evidence="3">Protein modification; protein ubiquitination.</text>
</comment>
<evidence type="ECO:0000256" key="4">
    <source>
        <dbReference type="ARBA" id="ARBA00012483"/>
    </source>
</evidence>
<feature type="transmembrane region" description="Helical" evidence="10">
    <location>
        <begin position="133"/>
        <end position="151"/>
    </location>
</feature>
<dbReference type="EC" id="2.3.2.27" evidence="4"/>
<evidence type="ECO:0000313" key="12">
    <source>
        <dbReference type="Ensembl" id="ENSCSAVP00000014727.1"/>
    </source>
</evidence>
<feature type="transmembrane region" description="Helical" evidence="10">
    <location>
        <begin position="279"/>
        <end position="301"/>
    </location>
</feature>
<organism evidence="12 13">
    <name type="scientific">Ciona savignyi</name>
    <name type="common">Pacific transparent sea squirt</name>
    <dbReference type="NCBI Taxonomy" id="51511"/>
    <lineage>
        <taxon>Eukaryota</taxon>
        <taxon>Metazoa</taxon>
        <taxon>Chordata</taxon>
        <taxon>Tunicata</taxon>
        <taxon>Ascidiacea</taxon>
        <taxon>Phlebobranchia</taxon>
        <taxon>Cionidae</taxon>
        <taxon>Ciona</taxon>
    </lineage>
</organism>
<evidence type="ECO:0000256" key="1">
    <source>
        <dbReference type="ARBA" id="ARBA00000900"/>
    </source>
</evidence>
<feature type="transmembrane region" description="Helical" evidence="10">
    <location>
        <begin position="346"/>
        <end position="366"/>
    </location>
</feature>
<reference evidence="12" key="2">
    <citation type="submission" date="2025-08" db="UniProtKB">
        <authorList>
            <consortium name="Ensembl"/>
        </authorList>
    </citation>
    <scope>IDENTIFICATION</scope>
</reference>
<dbReference type="GO" id="GO:0061630">
    <property type="term" value="F:ubiquitin protein ligase activity"/>
    <property type="evidence" value="ECO:0007669"/>
    <property type="project" value="UniProtKB-EC"/>
</dbReference>
<proteinExistence type="predicted"/>
<dbReference type="GeneTree" id="ENSGT00940000155171"/>
<evidence type="ECO:0000256" key="5">
    <source>
        <dbReference type="ARBA" id="ARBA00022679"/>
    </source>
</evidence>
<keyword evidence="6 10" id="KW-0812">Transmembrane</keyword>
<keyword evidence="5" id="KW-0808">Transferase</keyword>
<feature type="transmembrane region" description="Helical" evidence="10">
    <location>
        <begin position="21"/>
        <end position="47"/>
    </location>
</feature>
<sequence length="513" mass="58107">MLAHAALQITKLQWTGRIFGFCYIILKVGLLVLVEIGAFPLACGLWLDICTLDLFNATVAMRRDGYLESPGTCIFVHWLIGMAFVFYFATFLMLLREVLRPGALWFLRNLNDPDFNPIHEMIHLPIYQHFRRFLISIIIFGITIVIIAWFPVKLIANSISNFLPYNGSAQYTSPVGEFPLQLMVLQFVLPGLLEQGHTRVWLKTAIKLWSSVIGGLLGVKSYLLGDDEVVAAVPVQDNNNNNDPVQNAWNPPLHPQPDVVNEWNINQPYTKPNMFSARLALLLCAMSVTMTLVSAVVLFVPVTVGRFVFNRGDKDMSMHELYTLAIGLYMLLEVISMGVKAIVLSLFVCGLVPLMLGVLFDLVVIIPLRVPLHQTPVIFLWQDWALGVLLFKLVMASLILGPDNSIKTAIEEAYNQGLQRLSIKSLLINTVMPVIKVLTMCLAVPYIIGRLIPKLCNTHESLTAFFHWRAYPLLIFCASFICFCIFEIKQFQRLCDRIKNERYLIGKRLIDYE</sequence>
<evidence type="ECO:0000256" key="9">
    <source>
        <dbReference type="ARBA" id="ARBA00023136"/>
    </source>
</evidence>
<evidence type="ECO:0000256" key="7">
    <source>
        <dbReference type="ARBA" id="ARBA00022786"/>
    </source>
</evidence>
<feature type="transmembrane region" description="Helical" evidence="10">
    <location>
        <begin position="75"/>
        <end position="95"/>
    </location>
</feature>
<accession>H2ZAW2</accession>
<evidence type="ECO:0000256" key="10">
    <source>
        <dbReference type="SAM" id="Phobius"/>
    </source>
</evidence>
<evidence type="ECO:0000259" key="11">
    <source>
        <dbReference type="Pfam" id="PF23113"/>
    </source>
</evidence>
<name>H2ZAW2_CIOSA</name>
<comment type="subcellular location">
    <subcellularLocation>
        <location evidence="2">Membrane</location>
        <topology evidence="2">Multi-pass membrane protein</topology>
    </subcellularLocation>
</comment>
<dbReference type="InParanoid" id="H2ZAW2"/>
<keyword evidence="9 10" id="KW-0472">Membrane</keyword>
<evidence type="ECO:0000256" key="2">
    <source>
        <dbReference type="ARBA" id="ARBA00004141"/>
    </source>
</evidence>
<dbReference type="GO" id="GO:0005789">
    <property type="term" value="C:endoplasmic reticulum membrane"/>
    <property type="evidence" value="ECO:0007669"/>
    <property type="project" value="TreeGrafter"/>
</dbReference>
<feature type="transmembrane region" description="Helical" evidence="10">
    <location>
        <begin position="321"/>
        <end position="339"/>
    </location>
</feature>
<dbReference type="HOGENOM" id="CLU_006373_4_0_1"/>